<evidence type="ECO:0000313" key="1">
    <source>
        <dbReference type="EMBL" id="SFL80149.1"/>
    </source>
</evidence>
<evidence type="ECO:0008006" key="3">
    <source>
        <dbReference type="Google" id="ProtNLM"/>
    </source>
</evidence>
<gene>
    <name evidence="1" type="ORF">SAMN04488125_12524</name>
</gene>
<organism evidence="1 2">
    <name type="scientific">Methylorubrum salsuginis</name>
    <dbReference type="NCBI Taxonomy" id="414703"/>
    <lineage>
        <taxon>Bacteria</taxon>
        <taxon>Pseudomonadati</taxon>
        <taxon>Pseudomonadota</taxon>
        <taxon>Alphaproteobacteria</taxon>
        <taxon>Hyphomicrobiales</taxon>
        <taxon>Methylobacteriaceae</taxon>
        <taxon>Methylorubrum</taxon>
    </lineage>
</organism>
<accession>A0A1I4KNL6</accession>
<dbReference type="RefSeq" id="WP_165616516.1">
    <property type="nucleotide sequence ID" value="NZ_FOSV01000025.1"/>
</dbReference>
<name>A0A1I4KNL6_9HYPH</name>
<reference evidence="2" key="1">
    <citation type="submission" date="2016-10" db="EMBL/GenBank/DDBJ databases">
        <authorList>
            <person name="Varghese N."/>
            <person name="Submissions S."/>
        </authorList>
    </citation>
    <scope>NUCLEOTIDE SEQUENCE [LARGE SCALE GENOMIC DNA]</scope>
    <source>
        <strain evidence="2">CGMCC 1.6474</strain>
    </source>
</reference>
<dbReference type="Proteomes" id="UP000198804">
    <property type="component" value="Unassembled WGS sequence"/>
</dbReference>
<evidence type="ECO:0000313" key="2">
    <source>
        <dbReference type="Proteomes" id="UP000198804"/>
    </source>
</evidence>
<keyword evidence="2" id="KW-1185">Reference proteome</keyword>
<dbReference type="InterPro" id="IPR035919">
    <property type="entry name" value="EAL_sf"/>
</dbReference>
<dbReference type="EMBL" id="FOSV01000025">
    <property type="protein sequence ID" value="SFL80149.1"/>
    <property type="molecule type" value="Genomic_DNA"/>
</dbReference>
<dbReference type="SUPFAM" id="SSF141868">
    <property type="entry name" value="EAL domain-like"/>
    <property type="match status" value="1"/>
</dbReference>
<proteinExistence type="predicted"/>
<dbReference type="STRING" id="414703.SAMN04488125_12524"/>
<protein>
    <recommendedName>
        <fullName evidence="3">EAL domain-containing protein</fullName>
    </recommendedName>
</protein>
<sequence>MKASRRTGPATGFEALLRWNKPGQGWGSSGEGIPVAVNISSIHIRMLGFHEELA</sequence>
<dbReference type="AlphaFoldDB" id="A0A1I4KNL6"/>